<keyword evidence="2" id="KW-0689">Ribosomal protein</keyword>
<dbReference type="InterPro" id="IPR038657">
    <property type="entry name" value="Ribosomal_bL19_sf"/>
</dbReference>
<evidence type="ECO:0000313" key="4">
    <source>
        <dbReference type="Proteomes" id="UP000504603"/>
    </source>
</evidence>
<dbReference type="GO" id="GO:1990904">
    <property type="term" value="C:ribonucleoprotein complex"/>
    <property type="evidence" value="ECO:0007669"/>
    <property type="project" value="UniProtKB-KW"/>
</dbReference>
<keyword evidence="3" id="KW-0687">Ribonucleoprotein</keyword>
<dbReference type="InterPro" id="IPR008991">
    <property type="entry name" value="Translation_prot_SH3-like_sf"/>
</dbReference>
<dbReference type="Pfam" id="PF01245">
    <property type="entry name" value="Ribosomal_L19"/>
    <property type="match status" value="1"/>
</dbReference>
<accession>A0A6J1DN60</accession>
<dbReference type="AlphaFoldDB" id="A0A6J1DN60"/>
<dbReference type="RefSeq" id="XP_022154987.1">
    <property type="nucleotide sequence ID" value="XM_022299295.1"/>
</dbReference>
<dbReference type="SUPFAM" id="SSF50104">
    <property type="entry name" value="Translation proteins SH3-like domain"/>
    <property type="match status" value="1"/>
</dbReference>
<dbReference type="InterPro" id="IPR001857">
    <property type="entry name" value="Ribosomal_bL19"/>
</dbReference>
<comment type="similarity">
    <text evidence="1">Belongs to the bacterial ribosomal protein bL19 family.</text>
</comment>
<sequence length="88" mass="10131">MQSFRRINQLVRRKSPDAHFKSTRGYPVNGDVGCSCSAPMLMENGFAIARLFGNPYGSFSEIKVLDKKKVRRAKLYYLRDKMNALKKQ</sequence>
<protein>
    <submittedName>
        <fullName evidence="5">Uncharacterized protein LOC111022131</fullName>
    </submittedName>
</protein>
<proteinExistence type="inferred from homology"/>
<reference evidence="5" key="1">
    <citation type="submission" date="2025-08" db="UniProtKB">
        <authorList>
            <consortium name="RefSeq"/>
        </authorList>
    </citation>
    <scope>IDENTIFICATION</scope>
    <source>
        <strain evidence="5">OHB3-1</strain>
    </source>
</reference>
<dbReference type="GO" id="GO:0005840">
    <property type="term" value="C:ribosome"/>
    <property type="evidence" value="ECO:0007669"/>
    <property type="project" value="UniProtKB-KW"/>
</dbReference>
<evidence type="ECO:0000313" key="5">
    <source>
        <dbReference type="RefSeq" id="XP_022154987.1"/>
    </source>
</evidence>
<evidence type="ECO:0000256" key="2">
    <source>
        <dbReference type="ARBA" id="ARBA00022980"/>
    </source>
</evidence>
<dbReference type="Gene3D" id="2.30.30.790">
    <property type="match status" value="1"/>
</dbReference>
<dbReference type="OrthoDB" id="432645at2759"/>
<dbReference type="GeneID" id="111022131"/>
<evidence type="ECO:0000256" key="3">
    <source>
        <dbReference type="ARBA" id="ARBA00023274"/>
    </source>
</evidence>
<organism evidence="4 5">
    <name type="scientific">Momordica charantia</name>
    <name type="common">Bitter gourd</name>
    <name type="synonym">Balsam pear</name>
    <dbReference type="NCBI Taxonomy" id="3673"/>
    <lineage>
        <taxon>Eukaryota</taxon>
        <taxon>Viridiplantae</taxon>
        <taxon>Streptophyta</taxon>
        <taxon>Embryophyta</taxon>
        <taxon>Tracheophyta</taxon>
        <taxon>Spermatophyta</taxon>
        <taxon>Magnoliopsida</taxon>
        <taxon>eudicotyledons</taxon>
        <taxon>Gunneridae</taxon>
        <taxon>Pentapetalae</taxon>
        <taxon>rosids</taxon>
        <taxon>fabids</taxon>
        <taxon>Cucurbitales</taxon>
        <taxon>Cucurbitaceae</taxon>
        <taxon>Momordiceae</taxon>
        <taxon>Momordica</taxon>
    </lineage>
</organism>
<dbReference type="GO" id="GO:0003735">
    <property type="term" value="F:structural constituent of ribosome"/>
    <property type="evidence" value="ECO:0007669"/>
    <property type="project" value="InterPro"/>
</dbReference>
<name>A0A6J1DN60_MOMCH</name>
<keyword evidence="4" id="KW-1185">Reference proteome</keyword>
<dbReference type="KEGG" id="mcha:111022131"/>
<dbReference type="Proteomes" id="UP000504603">
    <property type="component" value="Unplaced"/>
</dbReference>
<gene>
    <name evidence="5" type="primary">LOC111022131</name>
</gene>
<evidence type="ECO:0000256" key="1">
    <source>
        <dbReference type="ARBA" id="ARBA00005781"/>
    </source>
</evidence>
<dbReference type="GO" id="GO:0006412">
    <property type="term" value="P:translation"/>
    <property type="evidence" value="ECO:0007669"/>
    <property type="project" value="InterPro"/>
</dbReference>